<evidence type="ECO:0000313" key="1">
    <source>
        <dbReference type="EMBL" id="SMF98682.1"/>
    </source>
</evidence>
<dbReference type="AlphaFoldDB" id="A0A238H0H0"/>
<accession>A0A238H0H0</accession>
<name>A0A238H0H0_9BURK</name>
<organism evidence="1 2">
    <name type="scientific">Burkholderia singularis</name>
    <dbReference type="NCBI Taxonomy" id="1503053"/>
    <lineage>
        <taxon>Bacteria</taxon>
        <taxon>Pseudomonadati</taxon>
        <taxon>Pseudomonadota</taxon>
        <taxon>Betaproteobacteria</taxon>
        <taxon>Burkholderiales</taxon>
        <taxon>Burkholderiaceae</taxon>
        <taxon>Burkholderia</taxon>
        <taxon>pseudomallei group</taxon>
    </lineage>
</organism>
<evidence type="ECO:0000313" key="2">
    <source>
        <dbReference type="Proteomes" id="UP000198460"/>
    </source>
</evidence>
<sequence length="42" mass="4671">MRARRAPGVAIAAMSCRAAQAWLMLRPLQVRAFVARSMVSRI</sequence>
<proteinExistence type="predicted"/>
<dbReference type="PROSITE" id="PS51257">
    <property type="entry name" value="PROKAR_LIPOPROTEIN"/>
    <property type="match status" value="1"/>
</dbReference>
<protein>
    <submittedName>
        <fullName evidence="1">Uncharacterized protein</fullName>
    </submittedName>
</protein>
<reference evidence="1 2" key="1">
    <citation type="submission" date="2017-04" db="EMBL/GenBank/DDBJ databases">
        <authorList>
            <person name="Afonso C.L."/>
            <person name="Miller P.J."/>
            <person name="Scott M.A."/>
            <person name="Spackman E."/>
            <person name="Goraichik I."/>
            <person name="Dimitrov K.M."/>
            <person name="Suarez D.L."/>
            <person name="Swayne D.E."/>
        </authorList>
    </citation>
    <scope>NUCLEOTIDE SEQUENCE [LARGE SCALE GENOMIC DNA]</scope>
    <source>
        <strain evidence="1">LMG 28154</strain>
    </source>
</reference>
<gene>
    <name evidence="1" type="ORF">BSIN_1963</name>
</gene>
<dbReference type="Proteomes" id="UP000198460">
    <property type="component" value="Unassembled WGS sequence"/>
</dbReference>
<dbReference type="EMBL" id="FXAN01000033">
    <property type="protein sequence ID" value="SMF98682.1"/>
    <property type="molecule type" value="Genomic_DNA"/>
</dbReference>